<proteinExistence type="predicted"/>
<feature type="transmembrane region" description="Helical" evidence="1">
    <location>
        <begin position="6"/>
        <end position="28"/>
    </location>
</feature>
<keyword evidence="1" id="KW-0472">Membrane</keyword>
<keyword evidence="1" id="KW-0812">Transmembrane</keyword>
<dbReference type="OrthoDB" id="2930560at2"/>
<protein>
    <submittedName>
        <fullName evidence="2">Uncharacterized protein</fullName>
    </submittedName>
</protein>
<dbReference type="Proteomes" id="UP000198935">
    <property type="component" value="Unassembled WGS sequence"/>
</dbReference>
<dbReference type="EMBL" id="FNPI01000015">
    <property type="protein sequence ID" value="SDZ51025.1"/>
    <property type="molecule type" value="Genomic_DNA"/>
</dbReference>
<keyword evidence="1" id="KW-1133">Transmembrane helix</keyword>
<keyword evidence="3" id="KW-1185">Reference proteome</keyword>
<reference evidence="3" key="1">
    <citation type="submission" date="2016-10" db="EMBL/GenBank/DDBJ databases">
        <authorList>
            <person name="Varghese N."/>
            <person name="Submissions S."/>
        </authorList>
    </citation>
    <scope>NUCLEOTIDE SEQUENCE [LARGE SCALE GENOMIC DNA]</scope>
    <source>
        <strain evidence="3">SP</strain>
    </source>
</reference>
<evidence type="ECO:0000313" key="3">
    <source>
        <dbReference type="Proteomes" id="UP000198935"/>
    </source>
</evidence>
<evidence type="ECO:0000256" key="1">
    <source>
        <dbReference type="SAM" id="Phobius"/>
    </source>
</evidence>
<sequence>MKQVFFILAIFNLGITFSTFIWIVLNHGIREAFQITRKPVKVMLGTFSAYIISFLAYFITIAL</sequence>
<evidence type="ECO:0000313" key="2">
    <source>
        <dbReference type="EMBL" id="SDZ51025.1"/>
    </source>
</evidence>
<accession>A0A1H3TN10</accession>
<gene>
    <name evidence="2" type="ORF">SAMN05421736_11567</name>
</gene>
<feature type="transmembrane region" description="Helical" evidence="1">
    <location>
        <begin position="40"/>
        <end position="62"/>
    </location>
</feature>
<name>A0A1H3TN10_9BACI</name>
<dbReference type="AlphaFoldDB" id="A0A1H3TN10"/>
<organism evidence="2 3">
    <name type="scientific">Evansella caseinilytica</name>
    <dbReference type="NCBI Taxonomy" id="1503961"/>
    <lineage>
        <taxon>Bacteria</taxon>
        <taxon>Bacillati</taxon>
        <taxon>Bacillota</taxon>
        <taxon>Bacilli</taxon>
        <taxon>Bacillales</taxon>
        <taxon>Bacillaceae</taxon>
        <taxon>Evansella</taxon>
    </lineage>
</organism>